<comment type="subcellular location">
    <subcellularLocation>
        <location evidence="1">Cell envelope</location>
    </subcellularLocation>
</comment>
<keyword evidence="3" id="KW-0676">Redox-active center</keyword>
<evidence type="ECO:0000256" key="2">
    <source>
        <dbReference type="ARBA" id="ARBA00022748"/>
    </source>
</evidence>
<keyword evidence="5" id="KW-0413">Isomerase</keyword>
<protein>
    <submittedName>
        <fullName evidence="5">Thiol-disulfide isomerase/thioredoxin</fullName>
    </submittedName>
</protein>
<feature type="domain" description="Thioredoxin" evidence="4">
    <location>
        <begin position="39"/>
        <end position="181"/>
    </location>
</feature>
<reference evidence="5 6" key="1">
    <citation type="submission" date="2019-03" db="EMBL/GenBank/DDBJ databases">
        <title>Genomic Encyclopedia of Type Strains, Phase IV (KMG-IV): sequencing the most valuable type-strain genomes for metagenomic binning, comparative biology and taxonomic classification.</title>
        <authorList>
            <person name="Goeker M."/>
        </authorList>
    </citation>
    <scope>NUCLEOTIDE SEQUENCE [LARGE SCALE GENOMIC DNA]</scope>
    <source>
        <strain evidence="5 6">DSM 14836</strain>
    </source>
</reference>
<dbReference type="Proteomes" id="UP000294564">
    <property type="component" value="Unassembled WGS sequence"/>
</dbReference>
<dbReference type="InterPro" id="IPR013740">
    <property type="entry name" value="Redoxin"/>
</dbReference>
<dbReference type="Pfam" id="PF08534">
    <property type="entry name" value="Redoxin"/>
    <property type="match status" value="1"/>
</dbReference>
<evidence type="ECO:0000313" key="5">
    <source>
        <dbReference type="EMBL" id="TCP28607.1"/>
    </source>
</evidence>
<proteinExistence type="predicted"/>
<evidence type="ECO:0000256" key="3">
    <source>
        <dbReference type="ARBA" id="ARBA00023284"/>
    </source>
</evidence>
<dbReference type="InterPro" id="IPR013766">
    <property type="entry name" value="Thioredoxin_domain"/>
</dbReference>
<dbReference type="PROSITE" id="PS00194">
    <property type="entry name" value="THIOREDOXIN_1"/>
    <property type="match status" value="1"/>
</dbReference>
<dbReference type="GO" id="GO:0017004">
    <property type="term" value="P:cytochrome complex assembly"/>
    <property type="evidence" value="ECO:0007669"/>
    <property type="project" value="UniProtKB-KW"/>
</dbReference>
<dbReference type="GO" id="GO:0016853">
    <property type="term" value="F:isomerase activity"/>
    <property type="evidence" value="ECO:0007669"/>
    <property type="project" value="UniProtKB-KW"/>
</dbReference>
<keyword evidence="6" id="KW-1185">Reference proteome</keyword>
<dbReference type="PANTHER" id="PTHR42852:SF13">
    <property type="entry name" value="PROTEIN DIPZ"/>
    <property type="match status" value="1"/>
</dbReference>
<dbReference type="RefSeq" id="WP_132793119.1">
    <property type="nucleotide sequence ID" value="NZ_SLXM01000001.1"/>
</dbReference>
<dbReference type="PROSITE" id="PS51352">
    <property type="entry name" value="THIOREDOXIN_2"/>
    <property type="match status" value="1"/>
</dbReference>
<keyword evidence="2" id="KW-0201">Cytochrome c-type biogenesis</keyword>
<evidence type="ECO:0000313" key="6">
    <source>
        <dbReference type="Proteomes" id="UP000294564"/>
    </source>
</evidence>
<dbReference type="InterPro" id="IPR050553">
    <property type="entry name" value="Thioredoxin_ResA/DsbE_sf"/>
</dbReference>
<dbReference type="PANTHER" id="PTHR42852">
    <property type="entry name" value="THIOL:DISULFIDE INTERCHANGE PROTEIN DSBE"/>
    <property type="match status" value="1"/>
</dbReference>
<dbReference type="InterPro" id="IPR017937">
    <property type="entry name" value="Thioredoxin_CS"/>
</dbReference>
<dbReference type="OrthoDB" id="9815205at2"/>
<dbReference type="CDD" id="cd02966">
    <property type="entry name" value="TlpA_like_family"/>
    <property type="match status" value="1"/>
</dbReference>
<dbReference type="EMBL" id="SLXM01000001">
    <property type="protein sequence ID" value="TCP28607.1"/>
    <property type="molecule type" value="Genomic_DNA"/>
</dbReference>
<dbReference type="Gene3D" id="3.40.30.10">
    <property type="entry name" value="Glutaredoxin"/>
    <property type="match status" value="1"/>
</dbReference>
<name>A0A4R2P244_9FLAO</name>
<dbReference type="GO" id="GO:0030313">
    <property type="term" value="C:cell envelope"/>
    <property type="evidence" value="ECO:0007669"/>
    <property type="project" value="UniProtKB-SubCell"/>
</dbReference>
<dbReference type="InterPro" id="IPR036249">
    <property type="entry name" value="Thioredoxin-like_sf"/>
</dbReference>
<sequence length="183" mass="21230">MKKHLTLSNLLFAIAIFLLLYKPSRIWFIRQISFSPSIEKVETSARVFDYNWKLNGLNTDDINFDEFKGKVVFLNFWATWCPPCVAELPSIQAFYSKYKDKVAFVFITDESAEDVLAFFKRKGYEFPVYQTIGNYLNELPLITSIPRTFVFDKLGNIRVDKSGAADWNATSFLTSIDQMLDEE</sequence>
<dbReference type="GO" id="GO:0016491">
    <property type="term" value="F:oxidoreductase activity"/>
    <property type="evidence" value="ECO:0007669"/>
    <property type="project" value="InterPro"/>
</dbReference>
<dbReference type="AlphaFoldDB" id="A0A4R2P244"/>
<comment type="caution">
    <text evidence="5">The sequence shown here is derived from an EMBL/GenBank/DDBJ whole genome shotgun (WGS) entry which is preliminary data.</text>
</comment>
<evidence type="ECO:0000259" key="4">
    <source>
        <dbReference type="PROSITE" id="PS51352"/>
    </source>
</evidence>
<dbReference type="SUPFAM" id="SSF52833">
    <property type="entry name" value="Thioredoxin-like"/>
    <property type="match status" value="1"/>
</dbReference>
<accession>A0A4R2P244</accession>
<gene>
    <name evidence="5" type="ORF">EV195_101787</name>
</gene>
<organism evidence="5 6">
    <name type="scientific">Tenacibaculum skagerrakense</name>
    <dbReference type="NCBI Taxonomy" id="186571"/>
    <lineage>
        <taxon>Bacteria</taxon>
        <taxon>Pseudomonadati</taxon>
        <taxon>Bacteroidota</taxon>
        <taxon>Flavobacteriia</taxon>
        <taxon>Flavobacteriales</taxon>
        <taxon>Flavobacteriaceae</taxon>
        <taxon>Tenacibaculum</taxon>
    </lineage>
</organism>
<evidence type="ECO:0000256" key="1">
    <source>
        <dbReference type="ARBA" id="ARBA00004196"/>
    </source>
</evidence>